<keyword evidence="4" id="KW-1185">Reference proteome</keyword>
<keyword evidence="2" id="KW-0732">Signal</keyword>
<evidence type="ECO:0008006" key="5">
    <source>
        <dbReference type="Google" id="ProtNLM"/>
    </source>
</evidence>
<proteinExistence type="predicted"/>
<feature type="compositionally biased region" description="Low complexity" evidence="1">
    <location>
        <begin position="113"/>
        <end position="154"/>
    </location>
</feature>
<organism evidence="3 4">
    <name type="scientific">Actinomadura hallensis</name>
    <dbReference type="NCBI Taxonomy" id="337895"/>
    <lineage>
        <taxon>Bacteria</taxon>
        <taxon>Bacillati</taxon>
        <taxon>Actinomycetota</taxon>
        <taxon>Actinomycetes</taxon>
        <taxon>Streptosporangiales</taxon>
        <taxon>Thermomonosporaceae</taxon>
        <taxon>Actinomadura</taxon>
    </lineage>
</organism>
<feature type="signal peptide" evidence="2">
    <location>
        <begin position="1"/>
        <end position="48"/>
    </location>
</feature>
<dbReference type="AlphaFoldDB" id="A0A543INL2"/>
<evidence type="ECO:0000313" key="4">
    <source>
        <dbReference type="Proteomes" id="UP000316706"/>
    </source>
</evidence>
<protein>
    <recommendedName>
        <fullName evidence="5">D-alanyl-D-alanine carboxypeptidase-like protein</fullName>
    </recommendedName>
</protein>
<feature type="chain" id="PRO_5039543310" description="D-alanyl-D-alanine carboxypeptidase-like protein" evidence="2">
    <location>
        <begin position="49"/>
        <end position="295"/>
    </location>
</feature>
<reference evidence="3 4" key="1">
    <citation type="submission" date="2019-06" db="EMBL/GenBank/DDBJ databases">
        <title>Sequencing the genomes of 1000 actinobacteria strains.</title>
        <authorList>
            <person name="Klenk H.-P."/>
        </authorList>
    </citation>
    <scope>NUCLEOTIDE SEQUENCE [LARGE SCALE GENOMIC DNA]</scope>
    <source>
        <strain evidence="3 4">DSM 45043</strain>
    </source>
</reference>
<comment type="caution">
    <text evidence="3">The sequence shown here is derived from an EMBL/GenBank/DDBJ whole genome shotgun (WGS) entry which is preliminary data.</text>
</comment>
<evidence type="ECO:0000313" key="3">
    <source>
        <dbReference type="EMBL" id="TQM72185.1"/>
    </source>
</evidence>
<dbReference type="Proteomes" id="UP000316706">
    <property type="component" value="Unassembled WGS sequence"/>
</dbReference>
<name>A0A543INL2_9ACTN</name>
<dbReference type="EMBL" id="VFPO01000001">
    <property type="protein sequence ID" value="TQM72185.1"/>
    <property type="molecule type" value="Genomic_DNA"/>
</dbReference>
<evidence type="ECO:0000256" key="2">
    <source>
        <dbReference type="SAM" id="SignalP"/>
    </source>
</evidence>
<feature type="region of interest" description="Disordered" evidence="1">
    <location>
        <begin position="82"/>
        <end position="166"/>
    </location>
</feature>
<sequence length="295" mass="30875">MTRLLRAHARARALVRHALGRRRPTVHGPVFRAAALLTGLAAATTTLAATTARAAAAEKAPARRSAPVKAVLARTAAPSPVLRSILTRPGPGRNQDRAPLLPAGHAPPPGTSPPATAHPPDTGPDDAGPSPSAAAPDSAPATGDSTTGDSTTGDAPPALPEDIPESRRVEHGFAADVLRAHGVRWRSTGGCSDRNVPTCTSFEQIRWGTIKGLVGFKKSSGCDVVVTGGTERGHASGPRSHWNGYKADIAPNRCVDRTVERWPFTGVRGDGARLYRSPVGALFAREKDHWDITFP</sequence>
<accession>A0A543INL2</accession>
<evidence type="ECO:0000256" key="1">
    <source>
        <dbReference type="SAM" id="MobiDB-lite"/>
    </source>
</evidence>
<dbReference type="RefSeq" id="WP_221635438.1">
    <property type="nucleotide sequence ID" value="NZ_VFPO01000001.1"/>
</dbReference>
<gene>
    <name evidence="3" type="ORF">FHX41_5979</name>
</gene>